<comment type="caution">
    <text evidence="2">The sequence shown here is derived from an EMBL/GenBank/DDBJ whole genome shotgun (WGS) entry which is preliminary data.</text>
</comment>
<feature type="domain" description="F-box" evidence="1">
    <location>
        <begin position="1"/>
        <end position="51"/>
    </location>
</feature>
<organism evidence="2 3">
    <name type="scientific">Caenorhabditis nigoni</name>
    <dbReference type="NCBI Taxonomy" id="1611254"/>
    <lineage>
        <taxon>Eukaryota</taxon>
        <taxon>Metazoa</taxon>
        <taxon>Ecdysozoa</taxon>
        <taxon>Nematoda</taxon>
        <taxon>Chromadorea</taxon>
        <taxon>Rhabditida</taxon>
        <taxon>Rhabditina</taxon>
        <taxon>Rhabditomorpha</taxon>
        <taxon>Rhabditoidea</taxon>
        <taxon>Rhabditidae</taxon>
        <taxon>Peloderinae</taxon>
        <taxon>Caenorhabditis</taxon>
    </lineage>
</organism>
<name>A0A2G5UVU1_9PELO</name>
<gene>
    <name evidence="2" type="primary">Cnig_chr_II.g4299</name>
    <name evidence="2" type="ORF">B9Z55_004299</name>
</gene>
<dbReference type="PROSITE" id="PS50181">
    <property type="entry name" value="FBOX"/>
    <property type="match status" value="1"/>
</dbReference>
<reference evidence="3" key="1">
    <citation type="submission" date="2017-10" db="EMBL/GenBank/DDBJ databases">
        <title>Rapid genome shrinkage in a self-fertile nematode reveals novel sperm competition proteins.</title>
        <authorList>
            <person name="Yin D."/>
            <person name="Schwarz E.M."/>
            <person name="Thomas C.G."/>
            <person name="Felde R.L."/>
            <person name="Korf I.F."/>
            <person name="Cutter A.D."/>
            <person name="Schartner C.M."/>
            <person name="Ralston E.J."/>
            <person name="Meyer B.J."/>
            <person name="Haag E.S."/>
        </authorList>
    </citation>
    <scope>NUCLEOTIDE SEQUENCE [LARGE SCALE GENOMIC DNA]</scope>
    <source>
        <strain evidence="3">JU1422</strain>
    </source>
</reference>
<proteinExistence type="predicted"/>
<evidence type="ECO:0000259" key="1">
    <source>
        <dbReference type="PROSITE" id="PS50181"/>
    </source>
</evidence>
<dbReference type="EMBL" id="PDUG01000002">
    <property type="protein sequence ID" value="PIC43634.1"/>
    <property type="molecule type" value="Genomic_DNA"/>
</dbReference>
<dbReference type="Pfam" id="PF00646">
    <property type="entry name" value="F-box"/>
    <property type="match status" value="1"/>
</dbReference>
<protein>
    <recommendedName>
        <fullName evidence="1">F-box domain-containing protein</fullName>
    </recommendedName>
</protein>
<dbReference type="InterPro" id="IPR001810">
    <property type="entry name" value="F-box_dom"/>
</dbReference>
<evidence type="ECO:0000313" key="2">
    <source>
        <dbReference type="EMBL" id="PIC43634.1"/>
    </source>
</evidence>
<dbReference type="AlphaFoldDB" id="A0A2G5UVU1"/>
<dbReference type="Proteomes" id="UP000230233">
    <property type="component" value="Chromosome II"/>
</dbReference>
<evidence type="ECO:0000313" key="3">
    <source>
        <dbReference type="Proteomes" id="UP000230233"/>
    </source>
</evidence>
<accession>A0A2G5UVU1</accession>
<keyword evidence="3" id="KW-1185">Reference proteome</keyword>
<sequence length="95" mass="11307">MKLLEFPTLIQLEILQFLDPFGYFLLSLCSRKTRKCVKRLEYKNAEIWIQEDESLFSFSLRTHKSCLFLFHAYVQSLKKSGNRKTKIEQDGQLTK</sequence>